<dbReference type="InParanoid" id="A0A163IPX1"/>
<proteinExistence type="predicted"/>
<dbReference type="PANTHER" id="PTHR15410">
    <property type="entry name" value="HIRA-INTERACTING PROTEIN 3"/>
    <property type="match status" value="1"/>
</dbReference>
<dbReference type="PANTHER" id="PTHR15410:SF2">
    <property type="entry name" value="HIRA-INTERACTING PROTEIN 3"/>
    <property type="match status" value="1"/>
</dbReference>
<evidence type="ECO:0000256" key="1">
    <source>
        <dbReference type="SAM" id="MobiDB-lite"/>
    </source>
</evidence>
<evidence type="ECO:0000313" key="3">
    <source>
        <dbReference type="Proteomes" id="UP000078561"/>
    </source>
</evidence>
<name>A0A163IPX1_ABSGL</name>
<organism evidence="2">
    <name type="scientific">Absidia glauca</name>
    <name type="common">Pin mould</name>
    <dbReference type="NCBI Taxonomy" id="4829"/>
    <lineage>
        <taxon>Eukaryota</taxon>
        <taxon>Fungi</taxon>
        <taxon>Fungi incertae sedis</taxon>
        <taxon>Mucoromycota</taxon>
        <taxon>Mucoromycotina</taxon>
        <taxon>Mucoromycetes</taxon>
        <taxon>Mucorales</taxon>
        <taxon>Cunninghamellaceae</taxon>
        <taxon>Absidia</taxon>
    </lineage>
</organism>
<accession>A0A163IPX1</accession>
<feature type="compositionally biased region" description="Acidic residues" evidence="1">
    <location>
        <begin position="93"/>
        <end position="102"/>
    </location>
</feature>
<sequence>MSGRTLTASSIRKQLEDFFELERDSLKEQPWKTEINAMIDDYARTLDDNGANSSGENDEDEDENDGNNRDQKDGDMDAEDDEQQRQQLGHTDDDGDQELEEDAPPKQKRKKEPAEKGTSDTESTSTKAPPKKKQSKSPPAATKQTAKKESTKLSADEEAIKRLKNYIRRCGVAVIRQKELADCPTLKSQIRKLKSMLEDLGVKGRPTIDKCEKIKKQRELKAEIDSLDTENILPSTKRGLRSSALSNTKKKRRIVEDDSEDDDRDAPAPLDMSFLGNQSEEDSD</sequence>
<dbReference type="OrthoDB" id="552755at2759"/>
<feature type="compositionally biased region" description="Basic and acidic residues" evidence="1">
    <location>
        <begin position="146"/>
        <end position="157"/>
    </location>
</feature>
<keyword evidence="3" id="KW-1185">Reference proteome</keyword>
<feature type="compositionally biased region" description="Acidic residues" evidence="1">
    <location>
        <begin position="56"/>
        <end position="65"/>
    </location>
</feature>
<dbReference type="InterPro" id="IPR037647">
    <property type="entry name" value="HIRIP3"/>
</dbReference>
<feature type="compositionally biased region" description="Basic and acidic residues" evidence="1">
    <location>
        <begin position="66"/>
        <end position="75"/>
    </location>
</feature>
<gene>
    <name evidence="2" type="primary">ABSGL_00056.1 scaffold 129</name>
</gene>
<dbReference type="AlphaFoldDB" id="A0A163IPX1"/>
<feature type="region of interest" description="Disordered" evidence="1">
    <location>
        <begin position="227"/>
        <end position="284"/>
    </location>
</feature>
<protein>
    <recommendedName>
        <fullName evidence="4">Histone chaperone domain-containing protein</fullName>
    </recommendedName>
</protein>
<reference evidence="2" key="1">
    <citation type="submission" date="2016-04" db="EMBL/GenBank/DDBJ databases">
        <authorList>
            <person name="Evans L.H."/>
            <person name="Alamgir A."/>
            <person name="Owens N."/>
            <person name="Weber N.D."/>
            <person name="Virtaneva K."/>
            <person name="Barbian K."/>
            <person name="Babar A."/>
            <person name="Rosenke K."/>
        </authorList>
    </citation>
    <scope>NUCLEOTIDE SEQUENCE [LARGE SCALE GENOMIC DNA]</scope>
    <source>
        <strain evidence="2">CBS 101.48</strain>
    </source>
</reference>
<evidence type="ECO:0008006" key="4">
    <source>
        <dbReference type="Google" id="ProtNLM"/>
    </source>
</evidence>
<dbReference type="OMA" id="KMSARQS"/>
<feature type="region of interest" description="Disordered" evidence="1">
    <location>
        <begin position="43"/>
        <end position="157"/>
    </location>
</feature>
<dbReference type="STRING" id="4829.A0A163IPX1"/>
<evidence type="ECO:0000313" key="2">
    <source>
        <dbReference type="EMBL" id="SAL94770.1"/>
    </source>
</evidence>
<dbReference type="EMBL" id="LT549931">
    <property type="protein sequence ID" value="SAL94770.1"/>
    <property type="molecule type" value="Genomic_DNA"/>
</dbReference>
<dbReference type="Proteomes" id="UP000078561">
    <property type="component" value="Unassembled WGS sequence"/>
</dbReference>
<dbReference type="GO" id="GO:0005634">
    <property type="term" value="C:nucleus"/>
    <property type="evidence" value="ECO:0007669"/>
    <property type="project" value="TreeGrafter"/>
</dbReference>